<comment type="caution">
    <text evidence="3">The sequence shown here is derived from an EMBL/GenBank/DDBJ whole genome shotgun (WGS) entry which is preliminary data.</text>
</comment>
<dbReference type="Proteomes" id="UP000783686">
    <property type="component" value="Unassembled WGS sequence"/>
</dbReference>
<dbReference type="EMBL" id="CAJFCW020000004">
    <property type="protein sequence ID" value="CAG9113810.1"/>
    <property type="molecule type" value="Genomic_DNA"/>
</dbReference>
<feature type="domain" description="DUF7808" evidence="2">
    <location>
        <begin position="20"/>
        <end position="140"/>
    </location>
</feature>
<dbReference type="AlphaFoldDB" id="A0A811KV51"/>
<dbReference type="PANTHER" id="PTHR34493">
    <property type="entry name" value="PROTEIN CBG13422-RELATED"/>
    <property type="match status" value="1"/>
</dbReference>
<gene>
    <name evidence="3" type="ORF">BOKJ2_LOCUS8984</name>
</gene>
<protein>
    <recommendedName>
        <fullName evidence="2">DUF7808 domain-containing protein</fullName>
    </recommendedName>
</protein>
<name>A0A811KV51_9BILA</name>
<dbReference type="EMBL" id="CAJFDH010000004">
    <property type="protein sequence ID" value="CAD5220518.1"/>
    <property type="molecule type" value="Genomic_DNA"/>
</dbReference>
<dbReference type="Pfam" id="PF25096">
    <property type="entry name" value="DUF7808"/>
    <property type="match status" value="1"/>
</dbReference>
<sequence>MLQLTYLLLLFTTVRAVRSSHNQIRRFICEFPSENGQRQCSVDLEKIGIELSDEKAAVPPGFGCFERLVNGQNRVYCPLFCESASSAYVIAKRPSNNNKCLKFFNYNVERQESNGEYFLWRAAPCLSQDIVFETGCQFDVFEGALKVEDFVRKAIARVSRH</sequence>
<feature type="signal peptide" evidence="1">
    <location>
        <begin position="1"/>
        <end position="16"/>
    </location>
</feature>
<dbReference type="OrthoDB" id="5849460at2759"/>
<feature type="chain" id="PRO_5035681812" description="DUF7808 domain-containing protein" evidence="1">
    <location>
        <begin position="17"/>
        <end position="161"/>
    </location>
</feature>
<organism evidence="3 4">
    <name type="scientific">Bursaphelenchus okinawaensis</name>
    <dbReference type="NCBI Taxonomy" id="465554"/>
    <lineage>
        <taxon>Eukaryota</taxon>
        <taxon>Metazoa</taxon>
        <taxon>Ecdysozoa</taxon>
        <taxon>Nematoda</taxon>
        <taxon>Chromadorea</taxon>
        <taxon>Rhabditida</taxon>
        <taxon>Tylenchina</taxon>
        <taxon>Tylenchomorpha</taxon>
        <taxon>Aphelenchoidea</taxon>
        <taxon>Aphelenchoididae</taxon>
        <taxon>Bursaphelenchus</taxon>
    </lineage>
</organism>
<dbReference type="Proteomes" id="UP000614601">
    <property type="component" value="Unassembled WGS sequence"/>
</dbReference>
<evidence type="ECO:0000259" key="2">
    <source>
        <dbReference type="Pfam" id="PF25096"/>
    </source>
</evidence>
<keyword evidence="4" id="KW-1185">Reference proteome</keyword>
<evidence type="ECO:0000313" key="4">
    <source>
        <dbReference type="Proteomes" id="UP000614601"/>
    </source>
</evidence>
<keyword evidence="1" id="KW-0732">Signal</keyword>
<accession>A0A811KV51</accession>
<proteinExistence type="predicted"/>
<evidence type="ECO:0000313" key="3">
    <source>
        <dbReference type="EMBL" id="CAD5220518.1"/>
    </source>
</evidence>
<dbReference type="InterPro" id="IPR056710">
    <property type="entry name" value="DUF7808"/>
</dbReference>
<evidence type="ECO:0000256" key="1">
    <source>
        <dbReference type="SAM" id="SignalP"/>
    </source>
</evidence>
<reference evidence="3" key="1">
    <citation type="submission" date="2020-09" db="EMBL/GenBank/DDBJ databases">
        <authorList>
            <person name="Kikuchi T."/>
        </authorList>
    </citation>
    <scope>NUCLEOTIDE SEQUENCE</scope>
    <source>
        <strain evidence="3">SH1</strain>
    </source>
</reference>